<keyword evidence="3" id="KW-1185">Reference proteome</keyword>
<feature type="transmembrane region" description="Helical" evidence="1">
    <location>
        <begin position="94"/>
        <end position="114"/>
    </location>
</feature>
<dbReference type="AlphaFoldDB" id="A0A7G5DYE8"/>
<name>A0A7G5DYE8_9SPHI</name>
<reference evidence="2 3" key="1">
    <citation type="journal article" date="2020" name="G3 (Bethesda)">
        <title>CeMbio - The Caenorhabditis elegans Microbiome Resource.</title>
        <authorList>
            <person name="Dirksen P."/>
            <person name="Assie A."/>
            <person name="Zimmermann J."/>
            <person name="Zhang F."/>
            <person name="Tietje A.M."/>
            <person name="Marsh S.A."/>
            <person name="Felix M.A."/>
            <person name="Shapira M."/>
            <person name="Kaleta C."/>
            <person name="Schulenburg H."/>
            <person name="Samuel B."/>
        </authorList>
    </citation>
    <scope>NUCLEOTIDE SEQUENCE [LARGE SCALE GENOMIC DNA]</scope>
    <source>
        <strain evidence="2 3">BIGb0170</strain>
    </source>
</reference>
<dbReference type="EMBL" id="CP058555">
    <property type="protein sequence ID" value="QMV66773.1"/>
    <property type="molecule type" value="Genomic_DNA"/>
</dbReference>
<organism evidence="2 3">
    <name type="scientific">Sphingobacterium paramultivorum</name>
    <dbReference type="NCBI Taxonomy" id="2886510"/>
    <lineage>
        <taxon>Bacteria</taxon>
        <taxon>Pseudomonadati</taxon>
        <taxon>Bacteroidota</taxon>
        <taxon>Sphingobacteriia</taxon>
        <taxon>Sphingobacteriales</taxon>
        <taxon>Sphingobacteriaceae</taxon>
        <taxon>Sphingobacterium</taxon>
    </lineage>
</organism>
<evidence type="ECO:0000313" key="3">
    <source>
        <dbReference type="Proteomes" id="UP000515450"/>
    </source>
</evidence>
<dbReference type="RefSeq" id="WP_182331260.1">
    <property type="nucleotide sequence ID" value="NZ_CP058555.1"/>
</dbReference>
<feature type="transmembrane region" description="Helical" evidence="1">
    <location>
        <begin position="53"/>
        <end position="74"/>
    </location>
</feature>
<evidence type="ECO:0000313" key="2">
    <source>
        <dbReference type="EMBL" id="QMV66773.1"/>
    </source>
</evidence>
<keyword evidence="1" id="KW-1133">Transmembrane helix</keyword>
<gene>
    <name evidence="2" type="ORF">HS960_03490</name>
</gene>
<protein>
    <submittedName>
        <fullName evidence="2">Uncharacterized protein</fullName>
    </submittedName>
</protein>
<accession>A0A7G5DYE8</accession>
<dbReference type="Proteomes" id="UP000515450">
    <property type="component" value="Chromosome"/>
</dbReference>
<keyword evidence="1" id="KW-0472">Membrane</keyword>
<keyword evidence="1" id="KW-0812">Transmembrane</keyword>
<sequence length="234" mass="27816">MKLPKSIKIKFTQNKTNAFIIFKFSQQTMSNTPSVLRSFLKAEIVKIRKTRNVIIGIFLAMFVFCYGFFLVAFFQKWSDSEDRLSFFSKSLPTLSFLFVYLGFAFGLLSWIAYIKNQKFIHALQQLNDDDLDIYQQYSRRLVRIFSAIAPYLFCENEILFFPFIGNKQIPISQIHRIETKIIRNYRGPNSYRIYFYNEFNKIYQVTMNQKGAFDFLQEQLRKENPTIVVVARNH</sequence>
<proteinExistence type="predicted"/>
<evidence type="ECO:0000256" key="1">
    <source>
        <dbReference type="SAM" id="Phobius"/>
    </source>
</evidence>